<dbReference type="Proteomes" id="UP000199356">
    <property type="component" value="Unassembled WGS sequence"/>
</dbReference>
<accession>A0A1I5MB67</accession>
<evidence type="ECO:0000256" key="1">
    <source>
        <dbReference type="SAM" id="SignalP"/>
    </source>
</evidence>
<keyword evidence="3" id="KW-1185">Reference proteome</keyword>
<organism evidence="2 3">
    <name type="scientific">Tranquillimonas alkanivorans</name>
    <dbReference type="NCBI Taxonomy" id="441119"/>
    <lineage>
        <taxon>Bacteria</taxon>
        <taxon>Pseudomonadati</taxon>
        <taxon>Pseudomonadota</taxon>
        <taxon>Alphaproteobacteria</taxon>
        <taxon>Rhodobacterales</taxon>
        <taxon>Roseobacteraceae</taxon>
        <taxon>Tranquillimonas</taxon>
    </lineage>
</organism>
<feature type="chain" id="PRO_5011516132" description="HdeA/HdeB family protein" evidence="1">
    <location>
        <begin position="23"/>
        <end position="125"/>
    </location>
</feature>
<dbReference type="EMBL" id="FOXA01000002">
    <property type="protein sequence ID" value="SFP06251.1"/>
    <property type="molecule type" value="Genomic_DNA"/>
</dbReference>
<sequence length="125" mass="13767">MRWIRGLPATAGLLLFGLVATAQEDEALYPAAQCAALWLGFSDYIGGTAEADLGRAFRDVAVRLSGDAARVDAFIAEQRPLMSLMIDAHVWEQDEDSRDIFERLAQTCEAFGARHPETRALLRAE</sequence>
<evidence type="ECO:0008006" key="4">
    <source>
        <dbReference type="Google" id="ProtNLM"/>
    </source>
</evidence>
<proteinExistence type="predicted"/>
<evidence type="ECO:0000313" key="2">
    <source>
        <dbReference type="EMBL" id="SFP06251.1"/>
    </source>
</evidence>
<gene>
    <name evidence="2" type="ORF">SAMN04488047_102167</name>
</gene>
<name>A0A1I5MB67_9RHOB</name>
<dbReference type="AlphaFoldDB" id="A0A1I5MB67"/>
<evidence type="ECO:0000313" key="3">
    <source>
        <dbReference type="Proteomes" id="UP000199356"/>
    </source>
</evidence>
<keyword evidence="1" id="KW-0732">Signal</keyword>
<dbReference type="RefSeq" id="WP_093418245.1">
    <property type="nucleotide sequence ID" value="NZ_FOXA01000002.1"/>
</dbReference>
<feature type="signal peptide" evidence="1">
    <location>
        <begin position="1"/>
        <end position="22"/>
    </location>
</feature>
<dbReference type="OrthoDB" id="7856615at2"/>
<protein>
    <recommendedName>
        <fullName evidence="4">HdeA/HdeB family protein</fullName>
    </recommendedName>
</protein>
<reference evidence="2 3" key="1">
    <citation type="submission" date="2016-10" db="EMBL/GenBank/DDBJ databases">
        <authorList>
            <person name="de Groot N.N."/>
        </authorList>
    </citation>
    <scope>NUCLEOTIDE SEQUENCE [LARGE SCALE GENOMIC DNA]</scope>
    <source>
        <strain evidence="2 3">DSM 19547</strain>
    </source>
</reference>